<evidence type="ECO:0000313" key="1">
    <source>
        <dbReference type="EMBL" id="MBT1705593.1"/>
    </source>
</evidence>
<organism evidence="1 2">
    <name type="scientific">Chryseosolibacter indicus</name>
    <dbReference type="NCBI Taxonomy" id="2782351"/>
    <lineage>
        <taxon>Bacteria</taxon>
        <taxon>Pseudomonadati</taxon>
        <taxon>Bacteroidota</taxon>
        <taxon>Cytophagia</taxon>
        <taxon>Cytophagales</taxon>
        <taxon>Chryseotaleaceae</taxon>
        <taxon>Chryseosolibacter</taxon>
    </lineage>
</organism>
<keyword evidence="2" id="KW-1185">Reference proteome</keyword>
<dbReference type="RefSeq" id="WP_367397522.1">
    <property type="nucleotide sequence ID" value="NZ_JAHESD010000060.1"/>
</dbReference>
<accession>A0ABS5VX02</accession>
<reference evidence="1 2" key="1">
    <citation type="submission" date="2021-05" db="EMBL/GenBank/DDBJ databases">
        <title>A Polyphasic approach of four new species of the genus Ohtaekwangia: Ohtaekwangia histidinii sp. nov., Ohtaekwangia cretensis sp. nov., Ohtaekwangia indiensis sp. nov., Ohtaekwangia reichenbachii sp. nov. from diverse environment.</title>
        <authorList>
            <person name="Octaviana S."/>
        </authorList>
    </citation>
    <scope>NUCLEOTIDE SEQUENCE [LARGE SCALE GENOMIC DNA]</scope>
    <source>
        <strain evidence="1 2">PWU20</strain>
    </source>
</reference>
<evidence type="ECO:0008006" key="3">
    <source>
        <dbReference type="Google" id="ProtNLM"/>
    </source>
</evidence>
<protein>
    <recommendedName>
        <fullName evidence="3">Arm DNA-binding domain-containing protein</fullName>
    </recommendedName>
</protein>
<comment type="caution">
    <text evidence="1">The sequence shown here is derived from an EMBL/GenBank/DDBJ whole genome shotgun (WGS) entry which is preliminary data.</text>
</comment>
<dbReference type="EMBL" id="JAHESD010000060">
    <property type="protein sequence ID" value="MBT1705593.1"/>
    <property type="molecule type" value="Genomic_DNA"/>
</dbReference>
<sequence>MKRKEKQRKEPIKIRRKELANGNITLYLNIYCKGEREYDLLNMYR</sequence>
<proteinExistence type="predicted"/>
<dbReference type="Proteomes" id="UP000772618">
    <property type="component" value="Unassembled WGS sequence"/>
</dbReference>
<name>A0ABS5VX02_9BACT</name>
<gene>
    <name evidence="1" type="ORF">KK060_20045</name>
</gene>
<evidence type="ECO:0000313" key="2">
    <source>
        <dbReference type="Proteomes" id="UP000772618"/>
    </source>
</evidence>